<dbReference type="GO" id="GO:0001517">
    <property type="term" value="F:N-acetylglucosamine 6-O-sulfotransferase activity"/>
    <property type="evidence" value="ECO:0000318"/>
    <property type="project" value="GO_Central"/>
</dbReference>
<reference evidence="15" key="4">
    <citation type="submission" date="2011-06" db="UniProtKB">
        <authorList>
            <consortium name="Ensembl"/>
        </authorList>
    </citation>
    <scope>IDENTIFICATION</scope>
</reference>
<reference evidence="17" key="1">
    <citation type="journal article" date="2002" name="Dev. Dyn.">
        <title>Genetic and genomic tools for Xenopus research: The NIH Xenopus initiative.</title>
        <authorList>
            <person name="Klein S.L."/>
            <person name="Strausberg R.L."/>
            <person name="Wagner L."/>
            <person name="Pontius J."/>
            <person name="Clifton S.W."/>
            <person name="Richardson P."/>
        </authorList>
    </citation>
    <scope>NUCLEOTIDE SEQUENCE</scope>
</reference>
<dbReference type="InterPro" id="IPR000863">
    <property type="entry name" value="Sulfotransferase_dom"/>
</dbReference>
<dbReference type="GO" id="GO:0000139">
    <property type="term" value="C:Golgi membrane"/>
    <property type="evidence" value="ECO:0007669"/>
    <property type="project" value="UniProtKB-SubCell"/>
</dbReference>
<evidence type="ECO:0000313" key="14">
    <source>
        <dbReference type="EMBL" id="CAJ82843.1"/>
    </source>
</evidence>
<dbReference type="Reactome" id="R-XTR-913709">
    <property type="pathway name" value="O-linked glycosylation of mucins"/>
</dbReference>
<organism evidence="15">
    <name type="scientific">Xenopus tropicalis</name>
    <name type="common">Western clawed frog</name>
    <name type="synonym">Silurana tropicalis</name>
    <dbReference type="NCBI Taxonomy" id="8364"/>
    <lineage>
        <taxon>Eukaryota</taxon>
        <taxon>Metazoa</taxon>
        <taxon>Chordata</taxon>
        <taxon>Craniata</taxon>
        <taxon>Vertebrata</taxon>
        <taxon>Euteleostomi</taxon>
        <taxon>Amphibia</taxon>
        <taxon>Batrachia</taxon>
        <taxon>Anura</taxon>
        <taxon>Pipoidea</taxon>
        <taxon>Pipidae</taxon>
        <taxon>Xenopodinae</taxon>
        <taxon>Xenopus</taxon>
        <taxon>Silurana</taxon>
    </lineage>
</organism>
<evidence type="ECO:0000259" key="13">
    <source>
        <dbReference type="Pfam" id="PF00685"/>
    </source>
</evidence>
<dbReference type="Proteomes" id="UP000008143">
    <property type="component" value="Chromosome 8"/>
</dbReference>
<evidence type="ECO:0000313" key="15">
    <source>
        <dbReference type="Ensembl" id="ENSXETP00000041248"/>
    </source>
</evidence>
<evidence type="ECO:0000256" key="6">
    <source>
        <dbReference type="ARBA" id="ARBA00022989"/>
    </source>
</evidence>
<keyword evidence="9" id="KW-0325">Glycoprotein</keyword>
<evidence type="ECO:0000256" key="3">
    <source>
        <dbReference type="ARBA" id="ARBA00022679"/>
    </source>
</evidence>
<dbReference type="PaxDb" id="8364-ENSXETP00000041248"/>
<reference evidence="14" key="2">
    <citation type="submission" date="2006-10" db="EMBL/GenBank/DDBJ databases">
        <authorList>
            <person name="Amaya E."/>
            <person name="Ashurst J.L."/>
            <person name="Bonfield J.K."/>
            <person name="Croning M.D.R."/>
            <person name="Chen C-K."/>
            <person name="Davies R.M."/>
            <person name="Francis M.D."/>
            <person name="Garrett N."/>
            <person name="Gilchrist M.J."/>
            <person name="Grafham D.V."/>
            <person name="McLaren S.R."/>
            <person name="Papalopulu N."/>
            <person name="Rogers J."/>
            <person name="Smith J.C."/>
            <person name="Taylor R.G."/>
            <person name="Voigt J."/>
            <person name="Zorn A.M."/>
        </authorList>
    </citation>
    <scope>NUCLEOTIDE SEQUENCE</scope>
</reference>
<dbReference type="STRING" id="8364.ENSXETP00000045836"/>
<dbReference type="SUPFAM" id="SSF52540">
    <property type="entry name" value="P-loop containing nucleoside triphosphate hydrolases"/>
    <property type="match status" value="1"/>
</dbReference>
<dbReference type="AlphaFoldDB" id="F6VCR3"/>
<dbReference type="OMA" id="NTICFEE"/>
<dbReference type="GO" id="GO:0005975">
    <property type="term" value="P:carbohydrate metabolic process"/>
    <property type="evidence" value="ECO:0007669"/>
    <property type="project" value="InterPro"/>
</dbReference>
<evidence type="ECO:0000256" key="12">
    <source>
        <dbReference type="SAM" id="Phobius"/>
    </source>
</evidence>
<dbReference type="GO" id="GO:0005802">
    <property type="term" value="C:trans-Golgi network"/>
    <property type="evidence" value="ECO:0000318"/>
    <property type="project" value="GO_Central"/>
</dbReference>
<dbReference type="PIRSF" id="PIRSF005883">
    <property type="entry name" value="Carbohydrate_sulfotransferase"/>
    <property type="match status" value="1"/>
</dbReference>
<dbReference type="PANTHER" id="PTHR10704:SF4">
    <property type="entry name" value="CARBOHYDRATE SULFOTRANSFERASE 6"/>
    <property type="match status" value="1"/>
</dbReference>
<dbReference type="InterPro" id="IPR027417">
    <property type="entry name" value="P-loop_NTPase"/>
</dbReference>
<dbReference type="AGR" id="Xenbase:XB-GENE-5812130"/>
<keyword evidence="8 12" id="KW-0472">Membrane</keyword>
<evidence type="ECO:0000256" key="10">
    <source>
        <dbReference type="ARBA" id="ARBA00023277"/>
    </source>
</evidence>
<keyword evidence="7" id="KW-0333">Golgi apparatus</keyword>
<dbReference type="InterPro" id="IPR016469">
    <property type="entry name" value="Carbohydrate_sulfotransferase"/>
</dbReference>
<keyword evidence="5" id="KW-0735">Signal-anchor</keyword>
<dbReference type="EMBL" id="CR760247">
    <property type="protein sequence ID" value="CAJ82843.1"/>
    <property type="molecule type" value="mRNA"/>
</dbReference>
<evidence type="ECO:0000256" key="2">
    <source>
        <dbReference type="ARBA" id="ARBA00005530"/>
    </source>
</evidence>
<dbReference type="PANTHER" id="PTHR10704">
    <property type="entry name" value="CARBOHYDRATE SULFOTRANSFERASE"/>
    <property type="match status" value="1"/>
</dbReference>
<evidence type="ECO:0000313" key="17">
    <source>
        <dbReference type="RefSeq" id="NP_001011343.2"/>
    </source>
</evidence>
<dbReference type="OrthoDB" id="6138663at2759"/>
<dbReference type="KEGG" id="xtr:496807"/>
<sequence length="404" mass="47107">MALSTCDTSFTHCNKVHRIMLLRLRSLRFFSIVAFIISLLLFIIFPPFHYSMLPLQKRPVHTLIVSSWRSGSSFLGQIFNHHPDVFYIFEPGHPIWMRFQEEKAEVLHYPVRDLMRSFFNCDVSPLYSYLPEGGKNISELKFFPETRALCFPPACSVSYPTEDYDRYQCSLHCGGISLKKMSEACKKYNHIVLKTVRILDLRVLLPLLYDPSLNLRIIHLVRDPRAVASSRRYFSLSIDDNIVVGNKQKGKKYKPSIVQVMSKICSAQVLIYKFARAARGLLDERYMLLRYEDLATQPDLNVREVYRFTGLSFLNSMKIWAYNITHNKVRNDGFMKYSMKSESVVQKWRGTMNFPVVKQIQQVCQEAMTLFGYLPLESETDQMNPFVNIIGERIKDKNQNVEDK</sequence>
<dbReference type="GeneID" id="496807"/>
<evidence type="ECO:0000256" key="4">
    <source>
        <dbReference type="ARBA" id="ARBA00022692"/>
    </source>
</evidence>
<evidence type="ECO:0000256" key="1">
    <source>
        <dbReference type="ARBA" id="ARBA00004323"/>
    </source>
</evidence>
<keyword evidence="6 12" id="KW-1133">Transmembrane helix</keyword>
<evidence type="ECO:0000256" key="11">
    <source>
        <dbReference type="RuleBase" id="RU361155"/>
    </source>
</evidence>
<name>F6VCR3_XENTR</name>
<dbReference type="eggNOG" id="ENOG502RGC5">
    <property type="taxonomic scope" value="Eukaryota"/>
</dbReference>
<dbReference type="HOGENOM" id="CLU_028381_0_0_1"/>
<gene>
    <name evidence="15 17 18 19" type="primary">chst4</name>
    <name evidence="14" type="ORF">TNeu013b01.1-001</name>
</gene>
<reference evidence="15" key="3">
    <citation type="journal article" date="2010" name="Science">
        <title>The genome of the Western clawed frog Xenopus tropicalis.</title>
        <authorList>
            <person name="Hellsten U."/>
            <person name="Harland R.M."/>
            <person name="Gilchrist M.J."/>
            <person name="Hendrix D."/>
            <person name="Jurka J."/>
            <person name="Kapitonov V."/>
            <person name="Ovcharenko I."/>
            <person name="Putnam N.H."/>
            <person name="Shu S."/>
            <person name="Taher L."/>
            <person name="Blitz I.L."/>
            <person name="Blumberg B."/>
            <person name="Dichmann D.S."/>
            <person name="Dubchak I."/>
            <person name="Amaya E."/>
            <person name="Detter J.C."/>
            <person name="Fletcher R."/>
            <person name="Gerhard D.S."/>
            <person name="Goodstein D."/>
            <person name="Graves T."/>
            <person name="Grigoriev I.V."/>
            <person name="Grimwood J."/>
            <person name="Kawashima T."/>
            <person name="Lindquist E."/>
            <person name="Lucas S.M."/>
            <person name="Mead P.E."/>
            <person name="Mitros T."/>
            <person name="Ogino H."/>
            <person name="Ohta Y."/>
            <person name="Poliakov A.V."/>
            <person name="Pollet N."/>
            <person name="Robert J."/>
            <person name="Salamov A."/>
            <person name="Sater A.K."/>
            <person name="Schmutz J."/>
            <person name="Terry A."/>
            <person name="Vize P.D."/>
            <person name="Warren W.C."/>
            <person name="Wells D."/>
            <person name="Wills A."/>
            <person name="Wilson R.K."/>
            <person name="Zimmerman L.B."/>
            <person name="Zorn A.M."/>
            <person name="Grainger R."/>
            <person name="Grammer T."/>
            <person name="Khokha M.K."/>
            <person name="Richardson P.M."/>
            <person name="Rokhsar D.S."/>
        </authorList>
    </citation>
    <scope>NUCLEOTIDE SEQUENCE [LARGE SCALE GENOMIC DNA]</scope>
    <source>
        <strain evidence="15">Nigerian</strain>
    </source>
</reference>
<dbReference type="Pfam" id="PF00685">
    <property type="entry name" value="Sulfotransfer_1"/>
    <property type="match status" value="1"/>
</dbReference>
<proteinExistence type="evidence at transcript level"/>
<dbReference type="Xenbase" id="XB-GENE-5812130">
    <property type="gene designation" value="chst4"/>
</dbReference>
<dbReference type="Reactome" id="R-XTR-2022854">
    <property type="pathway name" value="Keratan sulfate biosynthesis"/>
</dbReference>
<dbReference type="EC" id="2.8.2.-" evidence="11"/>
<keyword evidence="3 11" id="KW-0808">Transferase</keyword>
<dbReference type="GeneTree" id="ENSGT00940000162986"/>
<dbReference type="InterPro" id="IPR051135">
    <property type="entry name" value="Gal/GlcNAc/GalNAc_ST"/>
</dbReference>
<dbReference type="RefSeq" id="XP_012823767.1">
    <property type="nucleotide sequence ID" value="XM_012968313.3"/>
</dbReference>
<evidence type="ECO:0000313" key="18">
    <source>
        <dbReference type="RefSeq" id="XP_012823767.1"/>
    </source>
</evidence>
<reference evidence="17 18" key="5">
    <citation type="submission" date="2025-04" db="UniProtKB">
        <authorList>
            <consortium name="RefSeq"/>
        </authorList>
    </citation>
    <scope>IDENTIFICATION</scope>
    <source>
        <strain evidence="18">Nigerian</strain>
        <tissue evidence="18">Liver and blood</tissue>
    </source>
</reference>
<accession>Q28IS6</accession>
<keyword evidence="10" id="KW-0119">Carbohydrate metabolism</keyword>
<protein>
    <recommendedName>
        <fullName evidence="11">Sulfotransferase</fullName>
        <ecNumber evidence="11">2.8.2.-</ecNumber>
    </recommendedName>
</protein>
<comment type="subcellular location">
    <subcellularLocation>
        <location evidence="1">Golgi apparatus membrane</location>
        <topology evidence="1">Single-pass type II membrane protein</topology>
    </subcellularLocation>
</comment>
<dbReference type="DNASU" id="496807"/>
<accession>F6VCR3</accession>
<dbReference type="Gene3D" id="3.40.50.300">
    <property type="entry name" value="P-loop containing nucleotide triphosphate hydrolases"/>
    <property type="match status" value="1"/>
</dbReference>
<keyword evidence="16" id="KW-1185">Reference proteome</keyword>
<feature type="transmembrane region" description="Helical" evidence="12">
    <location>
        <begin position="27"/>
        <end position="48"/>
    </location>
</feature>
<keyword evidence="4 12" id="KW-0812">Transmembrane</keyword>
<evidence type="ECO:0000256" key="7">
    <source>
        <dbReference type="ARBA" id="ARBA00023034"/>
    </source>
</evidence>
<dbReference type="GO" id="GO:0006790">
    <property type="term" value="P:sulfur compound metabolic process"/>
    <property type="evidence" value="ECO:0000318"/>
    <property type="project" value="GO_Central"/>
</dbReference>
<evidence type="ECO:0000256" key="8">
    <source>
        <dbReference type="ARBA" id="ARBA00023136"/>
    </source>
</evidence>
<dbReference type="ExpressionAtlas" id="F6VCR3">
    <property type="expression patterns" value="baseline"/>
</dbReference>
<comment type="similarity">
    <text evidence="2">Belongs to the sulfotransferase 1 family. Gal/GlcNAc/GalNAc subfamily.</text>
</comment>
<evidence type="ECO:0000256" key="9">
    <source>
        <dbReference type="ARBA" id="ARBA00023180"/>
    </source>
</evidence>
<dbReference type="GO" id="GO:0006044">
    <property type="term" value="P:N-acetylglucosamine metabolic process"/>
    <property type="evidence" value="ECO:0000318"/>
    <property type="project" value="GO_Central"/>
</dbReference>
<dbReference type="CTD" id="23563"/>
<dbReference type="Ensembl" id="ENSXETT00000041248">
    <property type="protein sequence ID" value="ENSXETP00000041248"/>
    <property type="gene ID" value="ENSXETG00000019025"/>
</dbReference>
<dbReference type="RefSeq" id="NP_001011343.2">
    <property type="nucleotide sequence ID" value="NM_001011343.2"/>
</dbReference>
<evidence type="ECO:0000313" key="19">
    <source>
        <dbReference type="Xenbase" id="XB-GENE-5812130"/>
    </source>
</evidence>
<dbReference type="Bgee" id="ENSXETG00000019025">
    <property type="expression patterns" value="Expressed in embryo and 2 other cell types or tissues"/>
</dbReference>
<evidence type="ECO:0000256" key="5">
    <source>
        <dbReference type="ARBA" id="ARBA00022968"/>
    </source>
</evidence>
<evidence type="ECO:0000313" key="16">
    <source>
        <dbReference type="Proteomes" id="UP000008143"/>
    </source>
</evidence>
<feature type="domain" description="Sulfotransferase" evidence="13">
    <location>
        <begin position="61"/>
        <end position="371"/>
    </location>
</feature>